<proteinExistence type="predicted"/>
<dbReference type="CDD" id="cd15457">
    <property type="entry name" value="NADAR"/>
    <property type="match status" value="1"/>
</dbReference>
<dbReference type="AlphaFoldDB" id="B4VT89"/>
<dbReference type="Proteomes" id="UP000003835">
    <property type="component" value="Unassembled WGS sequence"/>
</dbReference>
<evidence type="ECO:0000313" key="4">
    <source>
        <dbReference type="EMBL" id="EDX74804.1"/>
    </source>
</evidence>
<dbReference type="NCBIfam" id="TIGR02464">
    <property type="entry name" value="ribofla_fusion"/>
    <property type="match status" value="1"/>
</dbReference>
<evidence type="ECO:0000313" key="5">
    <source>
        <dbReference type="Proteomes" id="UP000003835"/>
    </source>
</evidence>
<dbReference type="SUPFAM" id="SSF143990">
    <property type="entry name" value="YbiA-like"/>
    <property type="match status" value="1"/>
</dbReference>
<organism evidence="4 5">
    <name type="scientific">Coleofasciculus chthonoplastes PCC 7420</name>
    <dbReference type="NCBI Taxonomy" id="118168"/>
    <lineage>
        <taxon>Bacteria</taxon>
        <taxon>Bacillati</taxon>
        <taxon>Cyanobacteriota</taxon>
        <taxon>Cyanophyceae</taxon>
        <taxon>Coleofasciculales</taxon>
        <taxon>Coleofasciculaceae</taxon>
        <taxon>Coleofasciculus</taxon>
    </lineage>
</organism>
<keyword evidence="5" id="KW-1185">Reference proteome</keyword>
<dbReference type="STRING" id="118168.MC7420_678"/>
<evidence type="ECO:0000259" key="3">
    <source>
        <dbReference type="Pfam" id="PF08719"/>
    </source>
</evidence>
<accession>B4VT89</accession>
<gene>
    <name evidence="4" type="ORF">MC7420_678</name>
</gene>
<evidence type="ECO:0000256" key="1">
    <source>
        <dbReference type="ARBA" id="ARBA00000022"/>
    </source>
</evidence>
<comment type="catalytic activity">
    <reaction evidence="1">
        <text>5-amino-6-(5-phospho-D-ribosylamino)uracil + H2O = 5,6-diaminouracil + D-ribose 5-phosphate</text>
        <dbReference type="Rhea" id="RHEA:55020"/>
        <dbReference type="ChEBI" id="CHEBI:15377"/>
        <dbReference type="ChEBI" id="CHEBI:46252"/>
        <dbReference type="ChEBI" id="CHEBI:58453"/>
        <dbReference type="ChEBI" id="CHEBI:78346"/>
    </reaction>
</comment>
<dbReference type="Gene3D" id="1.10.357.40">
    <property type="entry name" value="YbiA-like"/>
    <property type="match status" value="1"/>
</dbReference>
<evidence type="ECO:0000256" key="2">
    <source>
        <dbReference type="ARBA" id="ARBA00000751"/>
    </source>
</evidence>
<feature type="domain" description="NADAR" evidence="3">
    <location>
        <begin position="27"/>
        <end position="168"/>
    </location>
</feature>
<sequence>MHARAIAQLQDLNYNSTKIPIKSMPVYFYSTREKPYGCFSNFSRHGFELDGCWWATSEHYFQAQKFVETDHPWFDKIREVKTPKDAAKMGRSREHPIRSDWEQVKDEIMKRGVLQKFETHADIREILLATGDELIVENSPSDYYWGCGKDGSGKNRLGEILMAVREILCQPLTKDE</sequence>
<dbReference type="Pfam" id="PF08719">
    <property type="entry name" value="NADAR"/>
    <property type="match status" value="1"/>
</dbReference>
<reference evidence="4 5" key="1">
    <citation type="submission" date="2008-07" db="EMBL/GenBank/DDBJ databases">
        <authorList>
            <person name="Tandeau de Marsac N."/>
            <person name="Ferriera S."/>
            <person name="Johnson J."/>
            <person name="Kravitz S."/>
            <person name="Beeson K."/>
            <person name="Sutton G."/>
            <person name="Rogers Y.-H."/>
            <person name="Friedman R."/>
            <person name="Frazier M."/>
            <person name="Venter J.C."/>
        </authorList>
    </citation>
    <scope>NUCLEOTIDE SEQUENCE [LARGE SCALE GENOMIC DNA]</scope>
    <source>
        <strain evidence="4 5">PCC 7420</strain>
    </source>
</reference>
<protein>
    <recommendedName>
        <fullName evidence="3">NADAR domain-containing protein</fullName>
    </recommendedName>
</protein>
<dbReference type="HOGENOM" id="CLU_084247_3_1_3"/>
<comment type="catalytic activity">
    <reaction evidence="2">
        <text>2,5-diamino-6-hydroxy-4-(5-phosphoribosylamino)-pyrimidine + H2O = 2,5,6-triamino-4-hydroxypyrimidine + D-ribose 5-phosphate</text>
        <dbReference type="Rhea" id="RHEA:23436"/>
        <dbReference type="ChEBI" id="CHEBI:15377"/>
        <dbReference type="ChEBI" id="CHEBI:58614"/>
        <dbReference type="ChEBI" id="CHEBI:78346"/>
        <dbReference type="ChEBI" id="CHEBI:137796"/>
    </reaction>
</comment>
<dbReference type="eggNOG" id="COG3236">
    <property type="taxonomic scope" value="Bacteria"/>
</dbReference>
<dbReference type="InterPro" id="IPR037238">
    <property type="entry name" value="YbiA-like_sf"/>
</dbReference>
<dbReference type="EMBL" id="DS989851">
    <property type="protein sequence ID" value="EDX74804.1"/>
    <property type="molecule type" value="Genomic_DNA"/>
</dbReference>
<dbReference type="InterPro" id="IPR012816">
    <property type="entry name" value="NADAR"/>
</dbReference>
<name>B4VT89_9CYAN</name>